<dbReference type="EMBL" id="JAJUOS010000002">
    <property type="protein sequence ID" value="MCE5972638.1"/>
    <property type="molecule type" value="Genomic_DNA"/>
</dbReference>
<comment type="subcellular location">
    <subcellularLocation>
        <location evidence="1">Cell membrane</location>
        <topology evidence="1">Multi-pass membrane protein</topology>
    </subcellularLocation>
</comment>
<sequence>MRTTLLALTASLCLALPTFAQDSAPQTPVPVETVEAPALTGLAAVLAENADQIAKPSRQTIGPVIAAIGAAGPGAPAFLEAWADKRVGQRADGAFFLIEKTKDGYALTDPATGADAGTAPKSEISELKPNSGVRGLIASALVEFQLNDPDPAKRRAALDSLARDGGAEHIEPLRAAIDNETDPAIRAQKERLEGLLTIRYGISTERRVAAIEGFGSDLGLDLRGAINPLLVTTRKAFKGAPEGNIAEELRPGRHINEEEAYAILVAEGLAPARLTRAALRAALEANVENGAVAGIPVAELDDPARRDAAYTALEQAGKVPAGATDDEVTAAVAAHRYADLYAEPDAAVTTAAREAMKGIEMKVGVMQAADLGLDALSLASIYFLAAIGLAITFGVMGVINMAHGEFITMGAYTGYVVQLYISDYTTSILVALPLAFAVTFLAGVTMERLVIRHLYKRPLETLLATFGISIALQQIFKNIFGTQARPLTAPSWLDGAWVLNDVVSISYIRIAIFVLALVFLGIFLFVMKRTRLGLEVRAVTQNPSMAASMGINPDKINMLTFGLGSGIAGIAGVAIGLFAKVTSELGSDYIVQSFMTVVVGGVGNIWGTLAGATLIGTLQKGIEWLNPSNTLAAQTYMILFIIVFIQFRPRGIIALKGRAAGD</sequence>
<dbReference type="Pfam" id="PF02653">
    <property type="entry name" value="BPD_transp_2"/>
    <property type="match status" value="1"/>
</dbReference>
<dbReference type="NCBIfam" id="TIGR03409">
    <property type="entry name" value="urea_trans_UrtB"/>
    <property type="match status" value="1"/>
</dbReference>
<keyword evidence="7 9" id="KW-0472">Membrane</keyword>
<dbReference type="PANTHER" id="PTHR11795:SF447">
    <property type="entry name" value="ABC TRANSPORTER PERMEASE PROTEIN"/>
    <property type="match status" value="1"/>
</dbReference>
<keyword evidence="6 9" id="KW-1133">Transmembrane helix</keyword>
<evidence type="ECO:0000256" key="9">
    <source>
        <dbReference type="SAM" id="Phobius"/>
    </source>
</evidence>
<evidence type="ECO:0000256" key="1">
    <source>
        <dbReference type="ARBA" id="ARBA00004651"/>
    </source>
</evidence>
<organism evidence="11 12">
    <name type="scientific">Rhodobacter flavimaris</name>
    <dbReference type="NCBI Taxonomy" id="2907145"/>
    <lineage>
        <taxon>Bacteria</taxon>
        <taxon>Pseudomonadati</taxon>
        <taxon>Pseudomonadota</taxon>
        <taxon>Alphaproteobacteria</taxon>
        <taxon>Rhodobacterales</taxon>
        <taxon>Rhodobacter group</taxon>
        <taxon>Rhodobacter</taxon>
    </lineage>
</organism>
<feature type="chain" id="PRO_5045325689" evidence="10">
    <location>
        <begin position="21"/>
        <end position="662"/>
    </location>
</feature>
<dbReference type="CDD" id="cd06582">
    <property type="entry name" value="TM_PBP1_LivH_like"/>
    <property type="match status" value="1"/>
</dbReference>
<feature type="transmembrane region" description="Helical" evidence="9">
    <location>
        <begin position="375"/>
        <end position="399"/>
    </location>
</feature>
<feature type="transmembrane region" description="Helical" evidence="9">
    <location>
        <begin position="507"/>
        <end position="527"/>
    </location>
</feature>
<feature type="signal peptide" evidence="10">
    <location>
        <begin position="1"/>
        <end position="20"/>
    </location>
</feature>
<feature type="transmembrane region" description="Helical" evidence="9">
    <location>
        <begin position="630"/>
        <end position="647"/>
    </location>
</feature>
<feature type="transmembrane region" description="Helical" evidence="9">
    <location>
        <begin position="428"/>
        <end position="446"/>
    </location>
</feature>
<evidence type="ECO:0000256" key="8">
    <source>
        <dbReference type="ARBA" id="ARBA00037998"/>
    </source>
</evidence>
<evidence type="ECO:0000256" key="3">
    <source>
        <dbReference type="ARBA" id="ARBA00022475"/>
    </source>
</evidence>
<gene>
    <name evidence="11" type="primary">urtB</name>
    <name evidence="11" type="ORF">LZA78_04000</name>
</gene>
<comment type="caution">
    <text evidence="11">The sequence shown here is derived from an EMBL/GenBank/DDBJ whole genome shotgun (WGS) entry which is preliminary data.</text>
</comment>
<feature type="transmembrane region" description="Helical" evidence="9">
    <location>
        <begin position="590"/>
        <end position="618"/>
    </location>
</feature>
<accession>A0ABS8YT46</accession>
<evidence type="ECO:0000256" key="5">
    <source>
        <dbReference type="ARBA" id="ARBA00022970"/>
    </source>
</evidence>
<evidence type="ECO:0000256" key="4">
    <source>
        <dbReference type="ARBA" id="ARBA00022692"/>
    </source>
</evidence>
<feature type="transmembrane region" description="Helical" evidence="9">
    <location>
        <begin position="558"/>
        <end position="578"/>
    </location>
</feature>
<keyword evidence="5" id="KW-0029">Amino-acid transport</keyword>
<evidence type="ECO:0000256" key="7">
    <source>
        <dbReference type="ARBA" id="ARBA00023136"/>
    </source>
</evidence>
<keyword evidence="4 9" id="KW-0812">Transmembrane</keyword>
<dbReference type="RefSeq" id="WP_233675651.1">
    <property type="nucleotide sequence ID" value="NZ_JAJUOS010000002.1"/>
</dbReference>
<dbReference type="InterPro" id="IPR052157">
    <property type="entry name" value="BCAA_transport_permease"/>
</dbReference>
<keyword evidence="2" id="KW-0813">Transport</keyword>
<evidence type="ECO:0000256" key="10">
    <source>
        <dbReference type="SAM" id="SignalP"/>
    </source>
</evidence>
<dbReference type="PANTHER" id="PTHR11795">
    <property type="entry name" value="BRANCHED-CHAIN AMINO ACID TRANSPORT SYSTEM PERMEASE PROTEIN LIVH"/>
    <property type="match status" value="1"/>
</dbReference>
<dbReference type="InterPro" id="IPR001851">
    <property type="entry name" value="ABC_transp_permease"/>
</dbReference>
<dbReference type="InterPro" id="IPR017779">
    <property type="entry name" value="ABC_UrtB_bac"/>
</dbReference>
<comment type="similarity">
    <text evidence="8">Belongs to the binding-protein-dependent transport system permease family. LivHM subfamily.</text>
</comment>
<keyword evidence="3" id="KW-1003">Cell membrane</keyword>
<name>A0ABS8YT46_9RHOB</name>
<evidence type="ECO:0000256" key="6">
    <source>
        <dbReference type="ARBA" id="ARBA00022989"/>
    </source>
</evidence>
<proteinExistence type="inferred from homology"/>
<evidence type="ECO:0000313" key="11">
    <source>
        <dbReference type="EMBL" id="MCE5972638.1"/>
    </source>
</evidence>
<keyword evidence="12" id="KW-1185">Reference proteome</keyword>
<evidence type="ECO:0000313" key="12">
    <source>
        <dbReference type="Proteomes" id="UP001521181"/>
    </source>
</evidence>
<evidence type="ECO:0000256" key="2">
    <source>
        <dbReference type="ARBA" id="ARBA00022448"/>
    </source>
</evidence>
<protein>
    <submittedName>
        <fullName evidence="11">Urea ABC transporter permease subunit UrtB</fullName>
    </submittedName>
</protein>
<reference evidence="11 12" key="1">
    <citation type="submission" date="2021-12" db="EMBL/GenBank/DDBJ databases">
        <title>Sinirhodobacter sp. WL0062 is a bacterium isolated from seawater.</title>
        <authorList>
            <person name="Wang L."/>
            <person name="He W."/>
            <person name="Zhang D.-F."/>
        </authorList>
    </citation>
    <scope>NUCLEOTIDE SEQUENCE [LARGE SCALE GENOMIC DNA]</scope>
    <source>
        <strain evidence="11 12">WL0062</strain>
    </source>
</reference>
<dbReference type="Proteomes" id="UP001521181">
    <property type="component" value="Unassembled WGS sequence"/>
</dbReference>
<keyword evidence="10" id="KW-0732">Signal</keyword>